<dbReference type="OrthoDB" id="3872700at2"/>
<sequence>MRATETTDAEDGLATRGWVVVRGGWDVPTHAQALRFAARFGRPSARDGGHPVWEVRPRPLGGTFSQRGGPVPLHTDAQYHPDPEDLVCLFAVRPAADGGHSLLLPASRALAALRARPDGARAEAALRRPQWSWITPAVFTGGRGAPPLPVLAGDTVRWRPDNLVPAEEGRAAAETFTDALARADPEEVRLTPGDVLLVDNRRTLHGRTAFGDPRRLMLRVRLWSR</sequence>
<accession>A0A4U3M1B3</accession>
<proteinExistence type="predicted"/>
<evidence type="ECO:0000256" key="2">
    <source>
        <dbReference type="ARBA" id="ARBA00023002"/>
    </source>
</evidence>
<evidence type="ECO:0000256" key="1">
    <source>
        <dbReference type="ARBA" id="ARBA00001954"/>
    </source>
</evidence>
<evidence type="ECO:0000256" key="3">
    <source>
        <dbReference type="ARBA" id="ARBA00023004"/>
    </source>
</evidence>
<dbReference type="AlphaFoldDB" id="A0A4U3M1B3"/>
<dbReference type="PANTHER" id="PTHR10696:SF56">
    <property type="entry name" value="TAUD_TFDA-LIKE DOMAIN-CONTAINING PROTEIN"/>
    <property type="match status" value="1"/>
</dbReference>
<dbReference type="Pfam" id="PF02668">
    <property type="entry name" value="TauD"/>
    <property type="match status" value="2"/>
</dbReference>
<dbReference type="InterPro" id="IPR003819">
    <property type="entry name" value="TauD/TfdA-like"/>
</dbReference>
<keyword evidence="7" id="KW-1185">Reference proteome</keyword>
<dbReference type="SUPFAM" id="SSF51197">
    <property type="entry name" value="Clavaminate synthase-like"/>
    <property type="match status" value="1"/>
</dbReference>
<dbReference type="GO" id="GO:0017000">
    <property type="term" value="P:antibiotic biosynthetic process"/>
    <property type="evidence" value="ECO:0007669"/>
    <property type="project" value="UniProtKB-KW"/>
</dbReference>
<feature type="domain" description="TauD/TfdA-like" evidence="5">
    <location>
        <begin position="7"/>
        <end position="115"/>
    </location>
</feature>
<evidence type="ECO:0000313" key="6">
    <source>
        <dbReference type="EMBL" id="TKK81046.1"/>
    </source>
</evidence>
<comment type="caution">
    <text evidence="6">The sequence shown here is derived from an EMBL/GenBank/DDBJ whole genome shotgun (WGS) entry which is preliminary data.</text>
</comment>
<dbReference type="RefSeq" id="WP_137251199.1">
    <property type="nucleotide sequence ID" value="NZ_SZQA01000049.1"/>
</dbReference>
<evidence type="ECO:0000259" key="5">
    <source>
        <dbReference type="Pfam" id="PF02668"/>
    </source>
</evidence>
<dbReference type="Gene3D" id="3.60.130.10">
    <property type="entry name" value="Clavaminate synthase-like"/>
    <property type="match status" value="1"/>
</dbReference>
<evidence type="ECO:0000313" key="7">
    <source>
        <dbReference type="Proteomes" id="UP000308705"/>
    </source>
</evidence>
<protein>
    <recommendedName>
        <fullName evidence="5">TauD/TfdA-like domain-containing protein</fullName>
    </recommendedName>
</protein>
<dbReference type="Proteomes" id="UP000308705">
    <property type="component" value="Unassembled WGS sequence"/>
</dbReference>
<evidence type="ECO:0000256" key="4">
    <source>
        <dbReference type="ARBA" id="ARBA00023194"/>
    </source>
</evidence>
<feature type="domain" description="TauD/TfdA-like" evidence="5">
    <location>
        <begin position="165"/>
        <end position="220"/>
    </location>
</feature>
<name>A0A4U3M1B3_9ACTN</name>
<reference evidence="6 7" key="1">
    <citation type="submission" date="2019-04" db="EMBL/GenBank/DDBJ databases">
        <title>Herbidospora sp. NEAU-GS14.nov., a novel actinomycete isolated from soil.</title>
        <authorList>
            <person name="Han L."/>
        </authorList>
    </citation>
    <scope>NUCLEOTIDE SEQUENCE [LARGE SCALE GENOMIC DNA]</scope>
    <source>
        <strain evidence="6 7">NEAU-GS14</strain>
    </source>
</reference>
<gene>
    <name evidence="6" type="ORF">FDA94_34200</name>
</gene>
<dbReference type="EMBL" id="SZQA01000049">
    <property type="protein sequence ID" value="TKK81046.1"/>
    <property type="molecule type" value="Genomic_DNA"/>
</dbReference>
<keyword evidence="2" id="KW-0560">Oxidoreductase</keyword>
<dbReference type="PANTHER" id="PTHR10696">
    <property type="entry name" value="GAMMA-BUTYROBETAINE HYDROXYLASE-RELATED"/>
    <property type="match status" value="1"/>
</dbReference>
<keyword evidence="3" id="KW-0408">Iron</keyword>
<dbReference type="GO" id="GO:0016491">
    <property type="term" value="F:oxidoreductase activity"/>
    <property type="evidence" value="ECO:0007669"/>
    <property type="project" value="UniProtKB-KW"/>
</dbReference>
<dbReference type="InterPro" id="IPR050411">
    <property type="entry name" value="AlphaKG_dependent_hydroxylases"/>
</dbReference>
<keyword evidence="4" id="KW-0045">Antibiotic biosynthesis</keyword>
<organism evidence="6 7">
    <name type="scientific">Herbidospora galbida</name>
    <dbReference type="NCBI Taxonomy" id="2575442"/>
    <lineage>
        <taxon>Bacteria</taxon>
        <taxon>Bacillati</taxon>
        <taxon>Actinomycetota</taxon>
        <taxon>Actinomycetes</taxon>
        <taxon>Streptosporangiales</taxon>
        <taxon>Streptosporangiaceae</taxon>
        <taxon>Herbidospora</taxon>
    </lineage>
</organism>
<comment type="cofactor">
    <cofactor evidence="1">
        <name>Fe(2+)</name>
        <dbReference type="ChEBI" id="CHEBI:29033"/>
    </cofactor>
</comment>
<dbReference type="InterPro" id="IPR042098">
    <property type="entry name" value="TauD-like_sf"/>
</dbReference>